<protein>
    <recommendedName>
        <fullName evidence="2">Antitoxin</fullName>
    </recommendedName>
</protein>
<dbReference type="InterPro" id="IPR006442">
    <property type="entry name" value="Antitoxin_Phd/YefM"/>
</dbReference>
<dbReference type="Proteomes" id="UP000324536">
    <property type="component" value="Plasmid unnamed1"/>
</dbReference>
<organism evidence="3 4">
    <name type="scientific">Acetobacter vaccinii</name>
    <dbReference type="NCBI Taxonomy" id="2592655"/>
    <lineage>
        <taxon>Bacteria</taxon>
        <taxon>Pseudomonadati</taxon>
        <taxon>Pseudomonadota</taxon>
        <taxon>Alphaproteobacteria</taxon>
        <taxon>Acetobacterales</taxon>
        <taxon>Acetobacteraceae</taxon>
        <taxon>Acetobacter</taxon>
    </lineage>
</organism>
<dbReference type="Pfam" id="PF02604">
    <property type="entry name" value="PhdYeFM_antitox"/>
    <property type="match status" value="1"/>
</dbReference>
<name>A0A5C1YQY9_9PROT</name>
<dbReference type="PANTHER" id="PTHR33713">
    <property type="entry name" value="ANTITOXIN YAFN-RELATED"/>
    <property type="match status" value="1"/>
</dbReference>
<keyword evidence="3" id="KW-0614">Plasmid</keyword>
<dbReference type="OrthoDB" id="9802003at2"/>
<accession>A0A5C1YQY9</accession>
<dbReference type="EMBL" id="CP043507">
    <property type="protein sequence ID" value="QEO18764.1"/>
    <property type="molecule type" value="Genomic_DNA"/>
</dbReference>
<reference evidence="3 4" key="1">
    <citation type="submission" date="2019-09" db="EMBL/GenBank/DDBJ databases">
        <title>Genome sequencing of strain KACC 21233.</title>
        <authorList>
            <person name="Heo J."/>
            <person name="Kim S.-J."/>
            <person name="Kim J.-S."/>
            <person name="Hong S.-B."/>
            <person name="Kwon S.-W."/>
        </authorList>
    </citation>
    <scope>NUCLEOTIDE SEQUENCE [LARGE SCALE GENOMIC DNA]</scope>
    <source>
        <strain evidence="3 4">KACC 21233</strain>
        <plasmid evidence="3 4">unnamed1</plasmid>
    </source>
</reference>
<gene>
    <name evidence="3" type="ORF">FLP30_12835</name>
</gene>
<comment type="similarity">
    <text evidence="1 2">Belongs to the phD/YefM antitoxin family.</text>
</comment>
<dbReference type="RefSeq" id="WP_149280421.1">
    <property type="nucleotide sequence ID" value="NZ_CP043507.1"/>
</dbReference>
<dbReference type="Gene3D" id="3.40.1620.10">
    <property type="entry name" value="YefM-like domain"/>
    <property type="match status" value="1"/>
</dbReference>
<dbReference type="InterPro" id="IPR036165">
    <property type="entry name" value="YefM-like_sf"/>
</dbReference>
<dbReference type="AlphaFoldDB" id="A0A5C1YQY9"/>
<dbReference type="InterPro" id="IPR051405">
    <property type="entry name" value="phD/YefM_antitoxin"/>
</dbReference>
<comment type="function">
    <text evidence="2">Antitoxin component of a type II toxin-antitoxin (TA) system.</text>
</comment>
<keyword evidence="4" id="KW-1185">Reference proteome</keyword>
<dbReference type="Gene3D" id="6.10.250.330">
    <property type="match status" value="1"/>
</dbReference>
<evidence type="ECO:0000256" key="1">
    <source>
        <dbReference type="ARBA" id="ARBA00009981"/>
    </source>
</evidence>
<geneLocation type="plasmid" evidence="3">
    <name>unnamed1</name>
</geneLocation>
<dbReference type="PANTHER" id="PTHR33713:SF6">
    <property type="entry name" value="ANTITOXIN YEFM"/>
    <property type="match status" value="1"/>
</dbReference>
<dbReference type="KEGG" id="acek:FLP30_12835"/>
<sequence>MTCVSYTDLRQNLAYYLDEAVNSRAPIIVTRKTGKGAVVLMSEEEFSGWQETVHLLSSPHNAERLLQSIRDMECGAMTEQDILEPRDTQSA</sequence>
<evidence type="ECO:0000313" key="3">
    <source>
        <dbReference type="EMBL" id="QEO18764.1"/>
    </source>
</evidence>
<evidence type="ECO:0000256" key="2">
    <source>
        <dbReference type="RuleBase" id="RU362080"/>
    </source>
</evidence>
<evidence type="ECO:0000313" key="4">
    <source>
        <dbReference type="Proteomes" id="UP000324536"/>
    </source>
</evidence>
<proteinExistence type="inferred from homology"/>
<dbReference type="NCBIfam" id="TIGR01552">
    <property type="entry name" value="phd_fam"/>
    <property type="match status" value="1"/>
</dbReference>
<dbReference type="SUPFAM" id="SSF143120">
    <property type="entry name" value="YefM-like"/>
    <property type="match status" value="1"/>
</dbReference>